<evidence type="ECO:0000313" key="1">
    <source>
        <dbReference type="EMBL" id="KAJ1672518.1"/>
    </source>
</evidence>
<dbReference type="Proteomes" id="UP001145114">
    <property type="component" value="Unassembled WGS sequence"/>
</dbReference>
<feature type="non-terminal residue" evidence="1">
    <location>
        <position position="204"/>
    </location>
</feature>
<protein>
    <submittedName>
        <fullName evidence="1">Bifunctional farnesyl-diphosphate farnesyltransferase/squalene synthase</fullName>
        <ecNumber evidence="1">2.5.1.21</ecNumber>
    </submittedName>
</protein>
<comment type="caution">
    <text evidence="1">The sequence shown here is derived from an EMBL/GenBank/DDBJ whole genome shotgun (WGS) entry which is preliminary data.</text>
</comment>
<evidence type="ECO:0000313" key="2">
    <source>
        <dbReference type="Proteomes" id="UP001145114"/>
    </source>
</evidence>
<proteinExistence type="predicted"/>
<keyword evidence="2" id="KW-1185">Reference proteome</keyword>
<reference evidence="1" key="1">
    <citation type="submission" date="2022-06" db="EMBL/GenBank/DDBJ databases">
        <title>Phylogenomic reconstructions and comparative analyses of Kickxellomycotina fungi.</title>
        <authorList>
            <person name="Reynolds N.K."/>
            <person name="Stajich J.E."/>
            <person name="Barry K."/>
            <person name="Grigoriev I.V."/>
            <person name="Crous P."/>
            <person name="Smith M.E."/>
        </authorList>
    </citation>
    <scope>NUCLEOTIDE SEQUENCE</scope>
    <source>
        <strain evidence="1">RSA 2271</strain>
    </source>
</reference>
<accession>A0ACC1HBP9</accession>
<dbReference type="EMBL" id="JAMZIH010008254">
    <property type="protein sequence ID" value="KAJ1672518.1"/>
    <property type="molecule type" value="Genomic_DNA"/>
</dbReference>
<name>A0ACC1HBP9_9FUNG</name>
<sequence>MGFLAWLLHPDELIAAFRYTMHNAPASENIDKLQVSAGMKRCYDFLVQTSRSFAGVIQELNPQLRDVICLFYLILRGLDTIEDDMSIPLGKKKSLLQNFHKFIFEPGWTFTESGPEEKDASLLVNFDVIIDEFLKIDEKYQKVIADITYRMGHGMAEFTDKDVEMINDYDMYCHYVAGLVGYGLSDLFAVSGLEDASFRDIKDL</sequence>
<organism evidence="1 2">
    <name type="scientific">Spiromyces aspiralis</name>
    <dbReference type="NCBI Taxonomy" id="68401"/>
    <lineage>
        <taxon>Eukaryota</taxon>
        <taxon>Fungi</taxon>
        <taxon>Fungi incertae sedis</taxon>
        <taxon>Zoopagomycota</taxon>
        <taxon>Kickxellomycotina</taxon>
        <taxon>Kickxellomycetes</taxon>
        <taxon>Kickxellales</taxon>
        <taxon>Kickxellaceae</taxon>
        <taxon>Spiromyces</taxon>
    </lineage>
</organism>
<dbReference type="EC" id="2.5.1.21" evidence="1"/>
<keyword evidence="1" id="KW-0808">Transferase</keyword>
<gene>
    <name evidence="1" type="primary">ERG9_2</name>
    <name evidence="1" type="ORF">EV182_007020</name>
</gene>